<comment type="subcellular location">
    <subcellularLocation>
        <location evidence="5">Cytoplasm</location>
    </subcellularLocation>
</comment>
<gene>
    <name evidence="5 10" type="primary">cheB</name>
    <name evidence="10" type="ORF">QQ020_15790</name>
</gene>
<name>A0ABT8L758_9BACT</name>
<comment type="catalytic activity">
    <reaction evidence="5">
        <text>L-glutaminyl-[protein] + H2O = L-glutamyl-[protein] + NH4(+)</text>
        <dbReference type="Rhea" id="RHEA:16441"/>
        <dbReference type="Rhea" id="RHEA-COMP:10207"/>
        <dbReference type="Rhea" id="RHEA-COMP:10208"/>
        <dbReference type="ChEBI" id="CHEBI:15377"/>
        <dbReference type="ChEBI" id="CHEBI:28938"/>
        <dbReference type="ChEBI" id="CHEBI:29973"/>
        <dbReference type="ChEBI" id="CHEBI:30011"/>
        <dbReference type="EC" id="3.5.1.44"/>
    </reaction>
</comment>
<comment type="function">
    <text evidence="5">Involved in chemotaxis. Part of a chemotaxis signal transduction system that modulates chemotaxis in response to various stimuli. Catalyzes the demethylation of specific methylglutamate residues introduced into the chemoreceptors (methyl-accepting chemotaxis proteins or MCP) by CheR. Also mediates the irreversible deamidation of specific glutamine residues to glutamic acid.</text>
</comment>
<comment type="domain">
    <text evidence="5">Contains a C-terminal catalytic domain, and an N-terminal region which modulates catalytic activity.</text>
</comment>
<feature type="active site" evidence="5">
    <location>
        <position position="289"/>
    </location>
</feature>
<dbReference type="InterPro" id="IPR001789">
    <property type="entry name" value="Sig_transdc_resp-reg_receiver"/>
</dbReference>
<dbReference type="GO" id="GO:0008168">
    <property type="term" value="F:methyltransferase activity"/>
    <property type="evidence" value="ECO:0007669"/>
    <property type="project" value="UniProtKB-KW"/>
</dbReference>
<dbReference type="PROSITE" id="PS50122">
    <property type="entry name" value="CHEB"/>
    <property type="match status" value="1"/>
</dbReference>
<comment type="caution">
    <text evidence="10">The sequence shown here is derived from an EMBL/GenBank/DDBJ whole genome shotgun (WGS) entry which is preliminary data.</text>
</comment>
<keyword evidence="5 7" id="KW-0597">Phosphoprotein</keyword>
<dbReference type="InterPro" id="IPR035909">
    <property type="entry name" value="CheB_C"/>
</dbReference>
<sequence>MKDKIKILVVEDLGLMRLIISNMLSRNAEIEVVGAASNGKEGFEKALQRKPDVIVSDMVMPEYDGLHLVKAVMESIPTPIILVSALEKDSPQIFEALQAGAFDFVDKPGSQESRNADNDTLIRIIKEASKVDLAKLQRKEVVINQVKHDFPKDLIHDIAIIGASTGGTSAIETIIGSFPKNLPIPIIIAQQTPQPFLESFAKRLNGLSPIPVKLAENKEIIVPGKVYVAPGWTDMVINRASNEGEPVMEFTSEKLNQSNVPSIDRLLESATHIYGEKVMGILLTGIGADGAQGLACVNERGGFTIAQNEASSLVFSKPKAAIDLGVVKKVADLADIPGLIVGSL</sequence>
<dbReference type="InterPro" id="IPR008248">
    <property type="entry name" value="CheB-like"/>
</dbReference>
<evidence type="ECO:0000256" key="5">
    <source>
        <dbReference type="HAMAP-Rule" id="MF_00099"/>
    </source>
</evidence>
<dbReference type="CDD" id="cd17541">
    <property type="entry name" value="REC_CheB-like"/>
    <property type="match status" value="1"/>
</dbReference>
<feature type="modified residue" description="4-aspartylphosphate" evidence="5 7">
    <location>
        <position position="57"/>
    </location>
</feature>
<protein>
    <recommendedName>
        <fullName evidence="5">Protein-glutamate methylesterase/protein-glutamine glutaminase</fullName>
        <ecNumber evidence="5">3.1.1.61</ecNumber>
        <ecNumber evidence="5">3.5.1.44</ecNumber>
    </recommendedName>
</protein>
<feature type="domain" description="CheB-type methylesterase" evidence="9">
    <location>
        <begin position="151"/>
        <end position="344"/>
    </location>
</feature>
<dbReference type="EC" id="3.1.1.61" evidence="5"/>
<evidence type="ECO:0000256" key="3">
    <source>
        <dbReference type="ARBA" id="ARBA00022801"/>
    </source>
</evidence>
<dbReference type="InterPro" id="IPR000673">
    <property type="entry name" value="Sig_transdc_resp-reg_Me-estase"/>
</dbReference>
<dbReference type="InterPro" id="IPR011006">
    <property type="entry name" value="CheY-like_superfamily"/>
</dbReference>
<dbReference type="EC" id="3.5.1.44" evidence="5"/>
<evidence type="ECO:0000313" key="11">
    <source>
        <dbReference type="Proteomes" id="UP001172083"/>
    </source>
</evidence>
<evidence type="ECO:0000256" key="4">
    <source>
        <dbReference type="ARBA" id="ARBA00048267"/>
    </source>
</evidence>
<organism evidence="10 11">
    <name type="scientific">Agaribacillus aureus</name>
    <dbReference type="NCBI Taxonomy" id="3051825"/>
    <lineage>
        <taxon>Bacteria</taxon>
        <taxon>Pseudomonadati</taxon>
        <taxon>Bacteroidota</taxon>
        <taxon>Cytophagia</taxon>
        <taxon>Cytophagales</taxon>
        <taxon>Splendidivirgaceae</taxon>
        <taxon>Agaribacillus</taxon>
    </lineage>
</organism>
<dbReference type="GO" id="GO:0008984">
    <property type="term" value="F:protein-glutamate methylesterase activity"/>
    <property type="evidence" value="ECO:0007669"/>
    <property type="project" value="UniProtKB-EC"/>
</dbReference>
<keyword evidence="2 5" id="KW-0145">Chemotaxis</keyword>
<reference evidence="10" key="1">
    <citation type="submission" date="2023-06" db="EMBL/GenBank/DDBJ databases">
        <title>Genomic of Agaribacillus aureum.</title>
        <authorList>
            <person name="Wang G."/>
        </authorList>
    </citation>
    <scope>NUCLEOTIDE SEQUENCE</scope>
    <source>
        <strain evidence="10">BMA12</strain>
    </source>
</reference>
<keyword evidence="10" id="KW-0489">Methyltransferase</keyword>
<dbReference type="PROSITE" id="PS50110">
    <property type="entry name" value="RESPONSE_REGULATORY"/>
    <property type="match status" value="1"/>
</dbReference>
<accession>A0ABT8L758</accession>
<dbReference type="SUPFAM" id="SSF52738">
    <property type="entry name" value="Methylesterase CheB, C-terminal domain"/>
    <property type="match status" value="1"/>
</dbReference>
<evidence type="ECO:0000259" key="9">
    <source>
        <dbReference type="PROSITE" id="PS50122"/>
    </source>
</evidence>
<proteinExistence type="inferred from homology"/>
<dbReference type="SMART" id="SM00448">
    <property type="entry name" value="REC"/>
    <property type="match status" value="1"/>
</dbReference>
<dbReference type="Gene3D" id="3.40.50.2300">
    <property type="match status" value="1"/>
</dbReference>
<keyword evidence="10" id="KW-0808">Transferase</keyword>
<evidence type="ECO:0000256" key="7">
    <source>
        <dbReference type="PROSITE-ProRule" id="PRU00169"/>
    </source>
</evidence>
<evidence type="ECO:0000259" key="8">
    <source>
        <dbReference type="PROSITE" id="PS50110"/>
    </source>
</evidence>
<dbReference type="PANTHER" id="PTHR42872">
    <property type="entry name" value="PROTEIN-GLUTAMATE METHYLESTERASE/PROTEIN-GLUTAMINE GLUTAMINASE"/>
    <property type="match status" value="1"/>
</dbReference>
<dbReference type="RefSeq" id="WP_346758871.1">
    <property type="nucleotide sequence ID" value="NZ_JAUJEB010000003.1"/>
</dbReference>
<dbReference type="PANTHER" id="PTHR42872:SF6">
    <property type="entry name" value="PROTEIN-GLUTAMATE METHYLESTERASE_PROTEIN-GLUTAMINE GLUTAMINASE"/>
    <property type="match status" value="1"/>
</dbReference>
<dbReference type="HAMAP" id="MF_00099">
    <property type="entry name" value="CheB_chemtxs"/>
    <property type="match status" value="1"/>
</dbReference>
<dbReference type="EMBL" id="JAUJEB010000003">
    <property type="protein sequence ID" value="MDN5213533.1"/>
    <property type="molecule type" value="Genomic_DNA"/>
</dbReference>
<dbReference type="Proteomes" id="UP001172083">
    <property type="component" value="Unassembled WGS sequence"/>
</dbReference>
<evidence type="ECO:0000256" key="1">
    <source>
        <dbReference type="ARBA" id="ARBA00022490"/>
    </source>
</evidence>
<keyword evidence="11" id="KW-1185">Reference proteome</keyword>
<feature type="domain" description="Response regulatory" evidence="8">
    <location>
        <begin position="6"/>
        <end position="122"/>
    </location>
</feature>
<dbReference type="PIRSF" id="PIRSF000876">
    <property type="entry name" value="RR_chemtxs_CheB"/>
    <property type="match status" value="1"/>
</dbReference>
<dbReference type="Pfam" id="PF00072">
    <property type="entry name" value="Response_reg"/>
    <property type="match status" value="1"/>
</dbReference>
<evidence type="ECO:0000313" key="10">
    <source>
        <dbReference type="EMBL" id="MDN5213533.1"/>
    </source>
</evidence>
<feature type="active site" evidence="5">
    <location>
        <position position="164"/>
    </location>
</feature>
<comment type="catalytic activity">
    <reaction evidence="4 5">
        <text>[protein]-L-glutamate 5-O-methyl ester + H2O = L-glutamyl-[protein] + methanol + H(+)</text>
        <dbReference type="Rhea" id="RHEA:23236"/>
        <dbReference type="Rhea" id="RHEA-COMP:10208"/>
        <dbReference type="Rhea" id="RHEA-COMP:10311"/>
        <dbReference type="ChEBI" id="CHEBI:15377"/>
        <dbReference type="ChEBI" id="CHEBI:15378"/>
        <dbReference type="ChEBI" id="CHEBI:17790"/>
        <dbReference type="ChEBI" id="CHEBI:29973"/>
        <dbReference type="ChEBI" id="CHEBI:82795"/>
        <dbReference type="EC" id="3.1.1.61"/>
    </reaction>
</comment>
<dbReference type="CDD" id="cd16432">
    <property type="entry name" value="CheB_Rec"/>
    <property type="match status" value="1"/>
</dbReference>
<keyword evidence="3 5" id="KW-0378">Hydrolase</keyword>
<evidence type="ECO:0000256" key="2">
    <source>
        <dbReference type="ARBA" id="ARBA00022500"/>
    </source>
</evidence>
<dbReference type="SUPFAM" id="SSF52172">
    <property type="entry name" value="CheY-like"/>
    <property type="match status" value="1"/>
</dbReference>
<dbReference type="NCBIfam" id="NF001965">
    <property type="entry name" value="PRK00742.1"/>
    <property type="match status" value="1"/>
</dbReference>
<comment type="similarity">
    <text evidence="5">Belongs to the CheB family.</text>
</comment>
<comment type="PTM">
    <text evidence="5">Phosphorylated by CheA. Phosphorylation of the N-terminal regulatory domain activates the methylesterase activity.</text>
</comment>
<keyword evidence="1 5" id="KW-0963">Cytoplasm</keyword>
<dbReference type="Gene3D" id="3.40.50.180">
    <property type="entry name" value="Methylesterase CheB, C-terminal domain"/>
    <property type="match status" value="1"/>
</dbReference>
<evidence type="ECO:0000256" key="6">
    <source>
        <dbReference type="PROSITE-ProRule" id="PRU00050"/>
    </source>
</evidence>
<dbReference type="Pfam" id="PF01339">
    <property type="entry name" value="CheB_methylest"/>
    <property type="match status" value="1"/>
</dbReference>
<comment type="caution">
    <text evidence="5 6">Lacks conserved residue(s) required for the propagation of feature annotation.</text>
</comment>
<dbReference type="GO" id="GO:0032259">
    <property type="term" value="P:methylation"/>
    <property type="evidence" value="ECO:0007669"/>
    <property type="project" value="UniProtKB-KW"/>
</dbReference>